<proteinExistence type="predicted"/>
<protein>
    <recommendedName>
        <fullName evidence="3">DUF3168 domain-containing protein</fullName>
    </recommendedName>
</protein>
<gene>
    <name evidence="1" type="ORF">GCM10020221_11290</name>
</gene>
<evidence type="ECO:0000313" key="2">
    <source>
        <dbReference type="Proteomes" id="UP001501102"/>
    </source>
</evidence>
<evidence type="ECO:0008006" key="3">
    <source>
        <dbReference type="Google" id="ProtNLM"/>
    </source>
</evidence>
<name>A0ABN3WIR3_STRTU</name>
<dbReference type="Proteomes" id="UP001501102">
    <property type="component" value="Unassembled WGS sequence"/>
</dbReference>
<dbReference type="EMBL" id="BAAAXZ010000041">
    <property type="protein sequence ID" value="GAA2916975.1"/>
    <property type="molecule type" value="Genomic_DNA"/>
</dbReference>
<reference evidence="1 2" key="1">
    <citation type="journal article" date="2019" name="Int. J. Syst. Evol. Microbiol.">
        <title>The Global Catalogue of Microorganisms (GCM) 10K type strain sequencing project: providing services to taxonomists for standard genome sequencing and annotation.</title>
        <authorList>
            <consortium name="The Broad Institute Genomics Platform"/>
            <consortium name="The Broad Institute Genome Sequencing Center for Infectious Disease"/>
            <person name="Wu L."/>
            <person name="Ma J."/>
        </authorList>
    </citation>
    <scope>NUCLEOTIDE SEQUENCE [LARGE SCALE GENOMIC DNA]</scope>
    <source>
        <strain evidence="1 2">JCM 4087</strain>
    </source>
</reference>
<evidence type="ECO:0000313" key="1">
    <source>
        <dbReference type="EMBL" id="GAA2916975.1"/>
    </source>
</evidence>
<organism evidence="1 2">
    <name type="scientific">Streptomyces thioluteus</name>
    <dbReference type="NCBI Taxonomy" id="66431"/>
    <lineage>
        <taxon>Bacteria</taxon>
        <taxon>Bacillati</taxon>
        <taxon>Actinomycetota</taxon>
        <taxon>Actinomycetes</taxon>
        <taxon>Kitasatosporales</taxon>
        <taxon>Streptomycetaceae</taxon>
        <taxon>Streptomyces</taxon>
    </lineage>
</organism>
<accession>A0ABN3WIR3</accession>
<keyword evidence="2" id="KW-1185">Reference proteome</keyword>
<sequence length="108" mass="11682">MVSGSMVGRAKGQRSVIVEASGGYREMRERLDRAEVTLHIYGPAQMATSDLAHVVRELLLEGLPGQRAGGALVLDVAEVHMPFPLADESSGEFRYVHALSLYLIEASS</sequence>
<comment type="caution">
    <text evidence="1">The sequence shown here is derived from an EMBL/GenBank/DDBJ whole genome shotgun (WGS) entry which is preliminary data.</text>
</comment>